<reference evidence="11" key="1">
    <citation type="submission" date="2022-06" db="EMBL/GenBank/DDBJ databases">
        <title>Ornithinimicrobium HY1793.</title>
        <authorList>
            <person name="Huang Y."/>
        </authorList>
    </citation>
    <scope>NUCLEOTIDE SEQUENCE</scope>
    <source>
        <strain evidence="11">HY1793</strain>
    </source>
</reference>
<name>A0ABY4YTA1_9MICO</name>
<dbReference type="Gene3D" id="3.30.565.10">
    <property type="entry name" value="Histidine kinase-like ATPase, C-terminal domain"/>
    <property type="match status" value="1"/>
</dbReference>
<evidence type="ECO:0000256" key="3">
    <source>
        <dbReference type="ARBA" id="ARBA00022553"/>
    </source>
</evidence>
<evidence type="ECO:0000256" key="7">
    <source>
        <dbReference type="ARBA" id="ARBA00022840"/>
    </source>
</evidence>
<keyword evidence="9" id="KW-0472">Membrane</keyword>
<evidence type="ECO:0000256" key="4">
    <source>
        <dbReference type="ARBA" id="ARBA00022679"/>
    </source>
</evidence>
<dbReference type="InterPro" id="IPR050482">
    <property type="entry name" value="Sensor_HK_TwoCompSys"/>
</dbReference>
<evidence type="ECO:0000313" key="12">
    <source>
        <dbReference type="Proteomes" id="UP001056455"/>
    </source>
</evidence>
<evidence type="ECO:0000256" key="8">
    <source>
        <dbReference type="ARBA" id="ARBA00023012"/>
    </source>
</evidence>
<evidence type="ECO:0000256" key="9">
    <source>
        <dbReference type="SAM" id="Phobius"/>
    </source>
</evidence>
<keyword evidence="4" id="KW-0808">Transferase</keyword>
<dbReference type="PROSITE" id="PS51257">
    <property type="entry name" value="PROKAR_LIPOPROTEIN"/>
    <property type="match status" value="1"/>
</dbReference>
<dbReference type="InterPro" id="IPR036890">
    <property type="entry name" value="HATPase_C_sf"/>
</dbReference>
<dbReference type="EMBL" id="CP099489">
    <property type="protein sequence ID" value="USQ80006.1"/>
    <property type="molecule type" value="Genomic_DNA"/>
</dbReference>
<dbReference type="PANTHER" id="PTHR24421:SF10">
    <property type="entry name" value="NITRATE_NITRITE SENSOR PROTEIN NARQ"/>
    <property type="match status" value="1"/>
</dbReference>
<evidence type="ECO:0000256" key="5">
    <source>
        <dbReference type="ARBA" id="ARBA00022741"/>
    </source>
</evidence>
<feature type="transmembrane region" description="Helical" evidence="9">
    <location>
        <begin position="12"/>
        <end position="34"/>
    </location>
</feature>
<keyword evidence="6 11" id="KW-0418">Kinase</keyword>
<gene>
    <name evidence="11" type="ORF">NF556_20875</name>
</gene>
<dbReference type="InterPro" id="IPR011712">
    <property type="entry name" value="Sig_transdc_His_kin_sub3_dim/P"/>
</dbReference>
<dbReference type="Pfam" id="PF07730">
    <property type="entry name" value="HisKA_3"/>
    <property type="match status" value="1"/>
</dbReference>
<keyword evidence="7" id="KW-0067">ATP-binding</keyword>
<keyword evidence="3" id="KW-0597">Phosphoprotein</keyword>
<organism evidence="11 12">
    <name type="scientific">Ornithinimicrobium faecis</name>
    <dbReference type="NCBI Taxonomy" id="2934158"/>
    <lineage>
        <taxon>Bacteria</taxon>
        <taxon>Bacillati</taxon>
        <taxon>Actinomycetota</taxon>
        <taxon>Actinomycetes</taxon>
        <taxon>Micrococcales</taxon>
        <taxon>Ornithinimicrobiaceae</taxon>
        <taxon>Ornithinimicrobium</taxon>
    </lineage>
</organism>
<dbReference type="GO" id="GO:0016301">
    <property type="term" value="F:kinase activity"/>
    <property type="evidence" value="ECO:0007669"/>
    <property type="project" value="UniProtKB-KW"/>
</dbReference>
<sequence length="402" mass="41822">MVGRWTKGLLHLLVGGACAALVAWLTFGFSMTIVTTQGSVRLVMATLVALVGVIVVALLLAPPVRAAEVGLASTLLEVPLTRPADSSSWESRRRGLLWAVIVILLGGTSLLALLWCVPQGLVLLVATVNDGVGESLPEMLRSLPAVAVGALGLALLLLGTLGQVVLVALLRALAPRVLGPTSGDLLLLAEEDRARLLRSHELARELHDSIGHSLTAIGVQAEAGARVASRDPAFAQRALEQISKATRAAVSELDEVLGSLREGTRVDGPPLDPAPSLAPIADLLGDLGPQGRSTITCDDAIGDVGAEAARTAYRVVQEALTNVHRHGSGEARGRVQVEDGRIEILVENPVLGEGTARAGGRGLVGMRERLTLAGGTLVAGPVSLDGRPWWRLEASLPARGDS</sequence>
<dbReference type="Proteomes" id="UP001056455">
    <property type="component" value="Chromosome"/>
</dbReference>
<feature type="transmembrane region" description="Helical" evidence="9">
    <location>
        <begin position="146"/>
        <end position="170"/>
    </location>
</feature>
<dbReference type="RefSeq" id="WP_252593250.1">
    <property type="nucleotide sequence ID" value="NZ_CP099489.1"/>
</dbReference>
<feature type="domain" description="Signal transduction histidine kinase subgroup 3 dimerisation and phosphoacceptor" evidence="10">
    <location>
        <begin position="201"/>
        <end position="263"/>
    </location>
</feature>
<keyword evidence="5" id="KW-0547">Nucleotide-binding</keyword>
<keyword evidence="8" id="KW-0902">Two-component regulatory system</keyword>
<protein>
    <recommendedName>
        <fullName evidence="2">histidine kinase</fullName>
        <ecNumber evidence="2">2.7.13.3</ecNumber>
    </recommendedName>
</protein>
<feature type="transmembrane region" description="Helical" evidence="9">
    <location>
        <begin position="40"/>
        <end position="61"/>
    </location>
</feature>
<dbReference type="PANTHER" id="PTHR24421">
    <property type="entry name" value="NITRATE/NITRITE SENSOR PROTEIN NARX-RELATED"/>
    <property type="match status" value="1"/>
</dbReference>
<evidence type="ECO:0000256" key="6">
    <source>
        <dbReference type="ARBA" id="ARBA00022777"/>
    </source>
</evidence>
<dbReference type="Gene3D" id="1.20.5.1930">
    <property type="match status" value="1"/>
</dbReference>
<dbReference type="CDD" id="cd16917">
    <property type="entry name" value="HATPase_UhpB-NarQ-NarX-like"/>
    <property type="match status" value="1"/>
</dbReference>
<evidence type="ECO:0000313" key="11">
    <source>
        <dbReference type="EMBL" id="USQ80006.1"/>
    </source>
</evidence>
<keyword evidence="9" id="KW-0812">Transmembrane</keyword>
<keyword evidence="12" id="KW-1185">Reference proteome</keyword>
<evidence type="ECO:0000256" key="2">
    <source>
        <dbReference type="ARBA" id="ARBA00012438"/>
    </source>
</evidence>
<proteinExistence type="predicted"/>
<accession>A0ABY4YTA1</accession>
<keyword evidence="9" id="KW-1133">Transmembrane helix</keyword>
<dbReference type="EC" id="2.7.13.3" evidence="2"/>
<evidence type="ECO:0000259" key="10">
    <source>
        <dbReference type="Pfam" id="PF07730"/>
    </source>
</evidence>
<evidence type="ECO:0000256" key="1">
    <source>
        <dbReference type="ARBA" id="ARBA00000085"/>
    </source>
</evidence>
<feature type="transmembrane region" description="Helical" evidence="9">
    <location>
        <begin position="96"/>
        <end position="126"/>
    </location>
</feature>
<comment type="catalytic activity">
    <reaction evidence="1">
        <text>ATP + protein L-histidine = ADP + protein N-phospho-L-histidine.</text>
        <dbReference type="EC" id="2.7.13.3"/>
    </reaction>
</comment>